<sequence length="258" mass="28215">MPSHRQAQRICAKKLIGNIYIAGLNDWAFDIASKNEVLLQNSMDGTRIVRIIELCNKEYLVGAAFSPDVGLFPSQNQIPNISNAKQHIASVRQHCGLATEAYTFDLVDLKGEKPDMLLGSIPEATKGVTGTHIFALIMAVEEKACEKRLALIGHCTDSATNSLAALKMLAIPDNNIQKVGVKYIGLPMHGICYSAPKLHQGYPSITYPCWHHSSHTAVRNLLNGNISITVEPLAHESRTTSAKIASVLDFKQLKANYP</sequence>
<dbReference type="EnsemblMetazoa" id="Aqu2.1.34088_001">
    <property type="protein sequence ID" value="Aqu2.1.34088_001"/>
    <property type="gene ID" value="Aqu2.1.34088"/>
</dbReference>
<dbReference type="InParanoid" id="A0A1X7V256"/>
<proteinExistence type="predicted"/>
<dbReference type="AlphaFoldDB" id="A0A1X7V256"/>
<organism evidence="1">
    <name type="scientific">Amphimedon queenslandica</name>
    <name type="common">Sponge</name>
    <dbReference type="NCBI Taxonomy" id="400682"/>
    <lineage>
        <taxon>Eukaryota</taxon>
        <taxon>Metazoa</taxon>
        <taxon>Porifera</taxon>
        <taxon>Demospongiae</taxon>
        <taxon>Heteroscleromorpha</taxon>
        <taxon>Haplosclerida</taxon>
        <taxon>Niphatidae</taxon>
        <taxon>Amphimedon</taxon>
    </lineage>
</organism>
<accession>A0A1X7V256</accession>
<name>A0A1X7V256_AMPQE</name>
<reference evidence="1" key="1">
    <citation type="submission" date="2017-05" db="UniProtKB">
        <authorList>
            <consortium name="EnsemblMetazoa"/>
        </authorList>
    </citation>
    <scope>IDENTIFICATION</scope>
</reference>
<evidence type="ECO:0000313" key="1">
    <source>
        <dbReference type="EnsemblMetazoa" id="Aqu2.1.34088_001"/>
    </source>
</evidence>
<protein>
    <submittedName>
        <fullName evidence="1">Uncharacterized protein</fullName>
    </submittedName>
</protein>